<organism evidence="7 8">
    <name type="scientific">Filobasidium floriforme</name>
    <dbReference type="NCBI Taxonomy" id="5210"/>
    <lineage>
        <taxon>Eukaryota</taxon>
        <taxon>Fungi</taxon>
        <taxon>Dikarya</taxon>
        <taxon>Basidiomycota</taxon>
        <taxon>Agaricomycotina</taxon>
        <taxon>Tremellomycetes</taxon>
        <taxon>Filobasidiales</taxon>
        <taxon>Filobasidiaceae</taxon>
        <taxon>Filobasidium</taxon>
    </lineage>
</organism>
<dbReference type="GO" id="GO:0034553">
    <property type="term" value="P:mitochondrial respiratory chain complex II assembly"/>
    <property type="evidence" value="ECO:0007669"/>
    <property type="project" value="UniProtKB-UniRule"/>
</dbReference>
<gene>
    <name evidence="7" type="ORF">FFLO_00189</name>
</gene>
<dbReference type="GO" id="GO:0005759">
    <property type="term" value="C:mitochondrial matrix"/>
    <property type="evidence" value="ECO:0007669"/>
    <property type="project" value="UniProtKB-SubCell"/>
</dbReference>
<comment type="subcellular location">
    <subcellularLocation>
        <location evidence="1 6">Mitochondrion matrix</location>
    </subcellularLocation>
</comment>
<dbReference type="GO" id="GO:0006105">
    <property type="term" value="P:succinate metabolic process"/>
    <property type="evidence" value="ECO:0007669"/>
    <property type="project" value="TreeGrafter"/>
</dbReference>
<comment type="function">
    <text evidence="6">Plays an essential role in the assembly of succinate dehydrogenase (SDH), an enzyme complex (also referred to as respiratory complex II) that is a component of both the tricarboxylic acid (TCA) cycle and the mitochondrial electron transport chain, and which couples the oxidation of succinate to fumarate with the reduction of ubiquinone (coenzyme Q) to ubiquinol. Promotes maturation of the iron-sulfur protein subunit of the SDH catalytic dimer, protecting it from the deleterious effects of oxidants. May act together with SDHAF1.</text>
</comment>
<keyword evidence="8" id="KW-1185">Reference proteome</keyword>
<name>A0A8K0JTH9_9TREE</name>
<dbReference type="AlphaFoldDB" id="A0A8K0JTH9"/>
<evidence type="ECO:0000313" key="7">
    <source>
        <dbReference type="EMBL" id="KAG7579981.1"/>
    </source>
</evidence>
<accession>A0A8K0JTH9</accession>
<sequence>MRPTALNLAKSVSKRPLRLKKASAELLPPIPQVDPGLYRRLLRAHRVLPEDMRFLGDSYVKTEFRATRSTDNPIHIIGFLSQWKLYLDQLQQSNLKPGEVFKGRVLQEEYFDKLSDEQAGQLYEFMHASKDLWKRLVVAILPLP</sequence>
<dbReference type="PANTHER" id="PTHR13137">
    <property type="entry name" value="DC11 ACN9 HOMOLOG"/>
    <property type="match status" value="1"/>
</dbReference>
<dbReference type="EMBL" id="JABELV010000002">
    <property type="protein sequence ID" value="KAG7579981.1"/>
    <property type="molecule type" value="Genomic_DNA"/>
</dbReference>
<dbReference type="PANTHER" id="PTHR13137:SF6">
    <property type="entry name" value="SUCCINATE DEHYDROGENASE ASSEMBLY FACTOR 3, MITOCHONDRIAL"/>
    <property type="match status" value="1"/>
</dbReference>
<dbReference type="InterPro" id="IPR008381">
    <property type="entry name" value="SDHAF3/Sdh7"/>
</dbReference>
<dbReference type="Pfam" id="PF13233">
    <property type="entry name" value="Complex1_LYR_2"/>
    <property type="match status" value="1"/>
</dbReference>
<evidence type="ECO:0000256" key="5">
    <source>
        <dbReference type="ARBA" id="ARBA00023186"/>
    </source>
</evidence>
<evidence type="ECO:0000256" key="2">
    <source>
        <dbReference type="ARBA" id="ARBA00006020"/>
    </source>
</evidence>
<comment type="caution">
    <text evidence="7">The sequence shown here is derived from an EMBL/GenBank/DDBJ whole genome shotgun (WGS) entry which is preliminary data.</text>
</comment>
<evidence type="ECO:0000313" key="8">
    <source>
        <dbReference type="Proteomes" id="UP000812966"/>
    </source>
</evidence>
<proteinExistence type="inferred from homology"/>
<comment type="subunit">
    <text evidence="6">Interacts with the iron-sulfur protein subunit within the SDH catalytic dimer.</text>
</comment>
<dbReference type="CDD" id="cd20270">
    <property type="entry name" value="Complex1_LYR_SDHAF3_LYRM10"/>
    <property type="match status" value="1"/>
</dbReference>
<protein>
    <recommendedName>
        <fullName evidence="6">Succinate dehydrogenase assembly factor 3</fullName>
        <shortName evidence="6">SDH assembly factor 3</shortName>
        <shortName evidence="6">SDHAF3</shortName>
    </recommendedName>
</protein>
<keyword evidence="4 6" id="KW-0496">Mitochondrion</keyword>
<evidence type="ECO:0000256" key="6">
    <source>
        <dbReference type="RuleBase" id="RU368039"/>
    </source>
</evidence>
<dbReference type="GO" id="GO:0005758">
    <property type="term" value="C:mitochondrial intermembrane space"/>
    <property type="evidence" value="ECO:0007669"/>
    <property type="project" value="TreeGrafter"/>
</dbReference>
<keyword evidence="3" id="KW-0809">Transit peptide</keyword>
<keyword evidence="5 6" id="KW-0143">Chaperone</keyword>
<evidence type="ECO:0000256" key="3">
    <source>
        <dbReference type="ARBA" id="ARBA00022946"/>
    </source>
</evidence>
<evidence type="ECO:0000256" key="4">
    <source>
        <dbReference type="ARBA" id="ARBA00023128"/>
    </source>
</evidence>
<reference evidence="7" key="1">
    <citation type="submission" date="2020-04" db="EMBL/GenBank/DDBJ databases">
        <title>Analysis of mating type loci in Filobasidium floriforme.</title>
        <authorList>
            <person name="Nowrousian M."/>
        </authorList>
    </citation>
    <scope>NUCLEOTIDE SEQUENCE</scope>
    <source>
        <strain evidence="7">CBS 6242</strain>
    </source>
</reference>
<dbReference type="Proteomes" id="UP000812966">
    <property type="component" value="Unassembled WGS sequence"/>
</dbReference>
<evidence type="ECO:0000256" key="1">
    <source>
        <dbReference type="ARBA" id="ARBA00004305"/>
    </source>
</evidence>
<comment type="similarity">
    <text evidence="2 6">Belongs to the complex I LYR family. SDHAF3 subfamily.</text>
</comment>